<evidence type="ECO:0000313" key="1">
    <source>
        <dbReference type="EMBL" id="EHO61988.1"/>
    </source>
</evidence>
<evidence type="ECO:0000313" key="2">
    <source>
        <dbReference type="Proteomes" id="UP000003277"/>
    </source>
</evidence>
<dbReference type="EMBL" id="ADLT01000080">
    <property type="protein sequence ID" value="EHO61988.1"/>
    <property type="molecule type" value="Genomic_DNA"/>
</dbReference>
<name>H1D397_9FIRM</name>
<keyword evidence="2" id="KW-1185">Reference proteome</keyword>
<organism evidence="1 2">
    <name type="scientific">Dialister succinatiphilus YIT 11850</name>
    <dbReference type="NCBI Taxonomy" id="742743"/>
    <lineage>
        <taxon>Bacteria</taxon>
        <taxon>Bacillati</taxon>
        <taxon>Bacillota</taxon>
        <taxon>Negativicutes</taxon>
        <taxon>Veillonellales</taxon>
        <taxon>Veillonellaceae</taxon>
        <taxon>Dialister</taxon>
    </lineage>
</organism>
<comment type="caution">
    <text evidence="1">The sequence shown here is derived from an EMBL/GenBank/DDBJ whole genome shotgun (WGS) entry which is preliminary data.</text>
</comment>
<dbReference type="Proteomes" id="UP000003277">
    <property type="component" value="Unassembled WGS sequence"/>
</dbReference>
<protein>
    <submittedName>
        <fullName evidence="1">Uncharacterized protein</fullName>
    </submittedName>
</protein>
<sequence>MTQAADWRSGPRWGVKSVLCLVHPLPLRGVHPQGSVSLDSRVASLPYESSSLATSRGNEKYGEEKQRVIYFMYHFGVFPPWCLTAPPSPRGAVGLWVLSNGAMFLQESIERFILSPGWGKVRRSRIRGSRAAANHQDANQAL</sequence>
<proteinExistence type="predicted"/>
<reference evidence="1 2" key="1">
    <citation type="submission" date="2011-11" db="EMBL/GenBank/DDBJ databases">
        <title>The Genome Sequence of Dialister succinatiphilus YIT 11850.</title>
        <authorList>
            <consortium name="The Broad Institute Genome Sequencing Platform"/>
            <person name="Earl A."/>
            <person name="Ward D."/>
            <person name="Feldgarden M."/>
            <person name="Gevers D."/>
            <person name="Morotomi M."/>
            <person name="Young S.K."/>
            <person name="Zeng Q."/>
            <person name="Gargeya S."/>
            <person name="Fitzgerald M."/>
            <person name="Haas B."/>
            <person name="Abouelleil A."/>
            <person name="Alvarado L."/>
            <person name="Arachchi H.M."/>
            <person name="Berlin A."/>
            <person name="Brown A."/>
            <person name="Chapman S.B."/>
            <person name="Dunbar C."/>
            <person name="Gearin G."/>
            <person name="Goldberg J."/>
            <person name="Griggs A."/>
            <person name="Gujja S."/>
            <person name="Heiman D."/>
            <person name="Howarth C."/>
            <person name="Lui A."/>
            <person name="MacDonald P.J.P."/>
            <person name="Montmayeur A."/>
            <person name="Murphy C."/>
            <person name="Neiman D."/>
            <person name="Pearson M."/>
            <person name="Priest M."/>
            <person name="Roberts A."/>
            <person name="Saif S."/>
            <person name="Shea T."/>
            <person name="Sisk P."/>
            <person name="Stolte C."/>
            <person name="Sykes S."/>
            <person name="Wortman J."/>
            <person name="Nusbaum C."/>
            <person name="Birren B."/>
        </authorList>
    </citation>
    <scope>NUCLEOTIDE SEQUENCE [LARGE SCALE GENOMIC DNA]</scope>
    <source>
        <strain evidence="1 2">YIT 11850</strain>
    </source>
</reference>
<gene>
    <name evidence="1" type="ORF">HMPREF9453_02085</name>
</gene>
<dbReference type="HOGENOM" id="CLU_1812722_0_0_9"/>
<dbReference type="AlphaFoldDB" id="H1D397"/>
<accession>H1D397</accession>